<dbReference type="PANTHER" id="PTHR44196">
    <property type="entry name" value="DEHYDROGENASE/REDUCTASE SDR FAMILY MEMBER 7B"/>
    <property type="match status" value="1"/>
</dbReference>
<evidence type="ECO:0000313" key="4">
    <source>
        <dbReference type="EMBL" id="GII25657.1"/>
    </source>
</evidence>
<dbReference type="PANTHER" id="PTHR44196:SF1">
    <property type="entry name" value="DEHYDROGENASE_REDUCTASE SDR FAMILY MEMBER 7B"/>
    <property type="match status" value="1"/>
</dbReference>
<organism evidence="4 5">
    <name type="scientific">Planosporangium mesophilum</name>
    <dbReference type="NCBI Taxonomy" id="689768"/>
    <lineage>
        <taxon>Bacteria</taxon>
        <taxon>Bacillati</taxon>
        <taxon>Actinomycetota</taxon>
        <taxon>Actinomycetes</taxon>
        <taxon>Micromonosporales</taxon>
        <taxon>Micromonosporaceae</taxon>
        <taxon>Planosporangium</taxon>
    </lineage>
</organism>
<dbReference type="InterPro" id="IPR002347">
    <property type="entry name" value="SDR_fam"/>
</dbReference>
<evidence type="ECO:0000313" key="5">
    <source>
        <dbReference type="Proteomes" id="UP000599074"/>
    </source>
</evidence>
<dbReference type="SUPFAM" id="SSF51735">
    <property type="entry name" value="NAD(P)-binding Rossmann-fold domains"/>
    <property type="match status" value="1"/>
</dbReference>
<dbReference type="PRINTS" id="PR00081">
    <property type="entry name" value="GDHRDH"/>
</dbReference>
<reference evidence="4" key="1">
    <citation type="submission" date="2021-01" db="EMBL/GenBank/DDBJ databases">
        <title>Whole genome shotgun sequence of Planosporangium mesophilum NBRC 109066.</title>
        <authorList>
            <person name="Komaki H."/>
            <person name="Tamura T."/>
        </authorList>
    </citation>
    <scope>NUCLEOTIDE SEQUENCE</scope>
    <source>
        <strain evidence="4">NBRC 109066</strain>
    </source>
</reference>
<dbReference type="CDD" id="cd05233">
    <property type="entry name" value="SDR_c"/>
    <property type="match status" value="1"/>
</dbReference>
<gene>
    <name evidence="4" type="ORF">Pme01_52540</name>
</gene>
<dbReference type="Pfam" id="PF00106">
    <property type="entry name" value="adh_short"/>
    <property type="match status" value="1"/>
</dbReference>
<comment type="caution">
    <text evidence="4">The sequence shown here is derived from an EMBL/GenBank/DDBJ whole genome shotgun (WGS) entry which is preliminary data.</text>
</comment>
<dbReference type="GO" id="GO:0016491">
    <property type="term" value="F:oxidoreductase activity"/>
    <property type="evidence" value="ECO:0007669"/>
    <property type="project" value="UniProtKB-KW"/>
</dbReference>
<dbReference type="RefSeq" id="WP_203935871.1">
    <property type="nucleotide sequence ID" value="NZ_BOON01000055.1"/>
</dbReference>
<dbReference type="FunFam" id="3.40.50.720:FF:000084">
    <property type="entry name" value="Short-chain dehydrogenase reductase"/>
    <property type="match status" value="1"/>
</dbReference>
<proteinExistence type="inferred from homology"/>
<protein>
    <submittedName>
        <fullName evidence="4">Short chain dehydrogenase</fullName>
    </submittedName>
</protein>
<dbReference type="InterPro" id="IPR036291">
    <property type="entry name" value="NAD(P)-bd_dom_sf"/>
</dbReference>
<sequence length="282" mass="29748">MSGQRIRGRRVLVTGAGSGLGRAIAARFAADGCRVLLTDVNAAAVTEAAAALGGTPDVAALPLDVTDDDAWARARAWCEENWGGLDILVNNAGVAAAGRIDAIPVEDWRWILETNLMSAVRGCRTFVPLLKAQGHGHVVNVASLAGLLTPPAMGSYNVTKAAVVALSDTLRSELTPYGIRTTLVCPGFVRTNLAASVRSPDPAMVDLTNKLVNGSKLSAEEVAAQVVSAVNRGRYLVLTERVGRVAWLAKRYVPGLVHRQTVAAARRLRDRIERGARSGAAQ</sequence>
<accession>A0A8J3X2M8</accession>
<name>A0A8J3X2M8_9ACTN</name>
<dbReference type="PROSITE" id="PS00061">
    <property type="entry name" value="ADH_SHORT"/>
    <property type="match status" value="1"/>
</dbReference>
<keyword evidence="2" id="KW-0560">Oxidoreductase</keyword>
<dbReference type="NCBIfam" id="NF004196">
    <property type="entry name" value="PRK05650.1"/>
    <property type="match status" value="1"/>
</dbReference>
<dbReference type="AlphaFoldDB" id="A0A8J3X2M8"/>
<dbReference type="InterPro" id="IPR020904">
    <property type="entry name" value="Sc_DH/Rdtase_CS"/>
</dbReference>
<evidence type="ECO:0000256" key="3">
    <source>
        <dbReference type="RuleBase" id="RU000363"/>
    </source>
</evidence>
<keyword evidence="5" id="KW-1185">Reference proteome</keyword>
<dbReference type="GO" id="GO:0016020">
    <property type="term" value="C:membrane"/>
    <property type="evidence" value="ECO:0007669"/>
    <property type="project" value="TreeGrafter"/>
</dbReference>
<dbReference type="Gene3D" id="3.40.50.720">
    <property type="entry name" value="NAD(P)-binding Rossmann-like Domain"/>
    <property type="match status" value="1"/>
</dbReference>
<dbReference type="PRINTS" id="PR00080">
    <property type="entry name" value="SDRFAMILY"/>
</dbReference>
<comment type="similarity">
    <text evidence="1 3">Belongs to the short-chain dehydrogenases/reductases (SDR) family.</text>
</comment>
<dbReference type="EMBL" id="BOON01000055">
    <property type="protein sequence ID" value="GII25657.1"/>
    <property type="molecule type" value="Genomic_DNA"/>
</dbReference>
<evidence type="ECO:0000256" key="2">
    <source>
        <dbReference type="ARBA" id="ARBA00023002"/>
    </source>
</evidence>
<evidence type="ECO:0000256" key="1">
    <source>
        <dbReference type="ARBA" id="ARBA00006484"/>
    </source>
</evidence>
<dbReference type="Proteomes" id="UP000599074">
    <property type="component" value="Unassembled WGS sequence"/>
</dbReference>